<feature type="domain" description="Helicase C-terminal" evidence="5">
    <location>
        <begin position="778"/>
        <end position="944"/>
    </location>
</feature>
<evidence type="ECO:0008006" key="8">
    <source>
        <dbReference type="Google" id="ProtNLM"/>
    </source>
</evidence>
<dbReference type="Gene3D" id="3.40.50.300">
    <property type="entry name" value="P-loop containing nucleotide triphosphate hydrolases"/>
    <property type="match status" value="1"/>
</dbReference>
<comment type="caution">
    <text evidence="6">The sequence shown here is derived from an EMBL/GenBank/DDBJ whole genome shotgun (WGS) entry which is preliminary data.</text>
</comment>
<dbReference type="PROSITE" id="PS51192">
    <property type="entry name" value="HELICASE_ATP_BIND_1"/>
    <property type="match status" value="1"/>
</dbReference>
<evidence type="ECO:0000313" key="7">
    <source>
        <dbReference type="Proteomes" id="UP000304382"/>
    </source>
</evidence>
<name>A0A4C2EN65_9EURY</name>
<sequence>MTLRDVSWEPVYESEFRTNRTLMETFYRPFLNEVIRYDRLAGYLSLRSLAHALEGVDSLLETDGTVRVIAGADLQKREKGAMFPDADEPLEPWVESQLTIIATLLDRGDLQIKVGDPKGGDGLFHPKLGIGVDREGNKISFEGSINETLSAWQYNYERFKVHRSWSRGEAKYVEEDVSTFNALWNGFHPSVDVFELDEAARQDLIDWKDTDGTLEEHVERVQNHDPQTTVPEDDTAGVVSVAGRTPGGIHLAEEISTVTPWPHQRTISDTAVSIYPNNLLFCDEVGLGKTIEAGLTLSRLMQVGEAEQALFLVPAGLVQQWQNELLDRFNIHAYYHERSYDGDYMIGPLGDAEDHRIPTSGAVDADAWENTPIGSFVTERDEPTVVIESWHTARREGNQGHVAPRIDENVWDLTVVDEAHSAREETKLYDLLGQAEEASRCLYALTATPMQLNVGELYDLLRLCDLPEGWDDKDRFVEFFETRQALEDSLSTVGSRYQNIADGQQQVLQQFQKELDLEEDEGRPRIERFGKLIHEHLTSNPGYDEQAKALVEATDTESIQQRKALEKLVGVRETSPRFDDPRSLIFDCGPTEWSALVEASQWATPVQSRIFRNTRAVLEQCQDLGLLDDTVPTRDVETKRIELGDAAPLYDQVEQYIDETYKQSQKILTGKEKLALGFVMTTYRQRLTSSLHAIKQSLQRRMEKLDEKVEDMTEEVSELSRDAGVTEATIDEAIGQASLDAYQPSSRGAADVIQAERTALQEFVDDLRQAHTDPKVAQLRRDIRSLRQSARDNIIIFTQYHDTLEHIRETLTDTHPNVGTYSGGGGMQYDETTGEWVNVGKEAIKRDFTDGDTNILICTDSASEGLNLQTADALINFDLPWNPMRVEQRIGRIDRIGQKNEVVKIINYAYKDSIDGDIYEELEGRLQLFENVVGPMRPVLNSIEQDIKDAVMGSSGSDDTREPSEQVVEEADSRAKRAQEKAEETGLAGEPEEVATKEAIIESSGLDGWEPYCYPAFDEIGTGDRSYEPLVSLETIETQITQSDRLEETEWSFTALRNHDRADDFEDIVDDAYVLELPEEDAVAMPESLGETAQAELGGGSGVVVTFNPEIAEQFPSIRLLLPGDPLFEALVREAAPTEVDNVEFVCGQRGESGSSVTRSSQVAEAKQATVVEPAVTSESVKNLLGGTNSVSDIDDAEQTVLNWLSQLPAAE</sequence>
<evidence type="ECO:0000259" key="4">
    <source>
        <dbReference type="PROSITE" id="PS51192"/>
    </source>
</evidence>
<keyword evidence="7" id="KW-1185">Reference proteome</keyword>
<dbReference type="GO" id="GO:0120545">
    <property type="term" value="F:nucleic acid conformation isomerase activity"/>
    <property type="evidence" value="ECO:0007669"/>
    <property type="project" value="UniProtKB-ARBA"/>
</dbReference>
<feature type="domain" description="Helicase ATP-binding" evidence="4">
    <location>
        <begin position="270"/>
        <end position="467"/>
    </location>
</feature>
<dbReference type="InterPro" id="IPR049730">
    <property type="entry name" value="SNF2/RAD54-like_C"/>
</dbReference>
<dbReference type="GO" id="GO:0016787">
    <property type="term" value="F:hydrolase activity"/>
    <property type="evidence" value="ECO:0007669"/>
    <property type="project" value="UniProtKB-KW"/>
</dbReference>
<evidence type="ECO:0000313" key="6">
    <source>
        <dbReference type="EMBL" id="GCF15702.1"/>
    </source>
</evidence>
<feature type="region of interest" description="Disordered" evidence="3">
    <location>
        <begin position="951"/>
        <end position="990"/>
    </location>
</feature>
<protein>
    <recommendedName>
        <fullName evidence="8">DEAD/DEAH box helicase</fullName>
    </recommendedName>
</protein>
<dbReference type="EMBL" id="BIXZ01000009">
    <property type="protein sequence ID" value="GCF15702.1"/>
    <property type="molecule type" value="Genomic_DNA"/>
</dbReference>
<dbReference type="InterPro" id="IPR038718">
    <property type="entry name" value="SNF2-like_sf"/>
</dbReference>
<organism evidence="6 7">
    <name type="scientific">Haloarcula mannanilytica</name>
    <dbReference type="NCBI Taxonomy" id="2509225"/>
    <lineage>
        <taxon>Archaea</taxon>
        <taxon>Methanobacteriati</taxon>
        <taxon>Methanobacteriota</taxon>
        <taxon>Stenosarchaea group</taxon>
        <taxon>Halobacteria</taxon>
        <taxon>Halobacteriales</taxon>
        <taxon>Haloarculaceae</taxon>
        <taxon>Haloarcula</taxon>
    </lineage>
</organism>
<dbReference type="SUPFAM" id="SSF52540">
    <property type="entry name" value="P-loop containing nucleoside triphosphate hydrolases"/>
    <property type="match status" value="2"/>
</dbReference>
<dbReference type="InterPro" id="IPR014001">
    <property type="entry name" value="Helicase_ATP-bd"/>
</dbReference>
<dbReference type="Gene3D" id="3.40.50.10810">
    <property type="entry name" value="Tandem AAA-ATPase domain"/>
    <property type="match status" value="1"/>
</dbReference>
<dbReference type="SMART" id="SM00490">
    <property type="entry name" value="HELICc"/>
    <property type="match status" value="1"/>
</dbReference>
<gene>
    <name evidence="6" type="ORF">Harman_36370</name>
</gene>
<dbReference type="PROSITE" id="PS51194">
    <property type="entry name" value="HELICASE_CTER"/>
    <property type="match status" value="1"/>
</dbReference>
<dbReference type="Proteomes" id="UP000304382">
    <property type="component" value="Unassembled WGS sequence"/>
</dbReference>
<accession>A0A4C2EN65</accession>
<evidence type="ECO:0000256" key="3">
    <source>
        <dbReference type="SAM" id="MobiDB-lite"/>
    </source>
</evidence>
<dbReference type="OrthoDB" id="6396at2157"/>
<feature type="coiled-coil region" evidence="2">
    <location>
        <begin position="695"/>
        <end position="722"/>
    </location>
</feature>
<evidence type="ECO:0000259" key="5">
    <source>
        <dbReference type="PROSITE" id="PS51194"/>
    </source>
</evidence>
<keyword evidence="2" id="KW-0175">Coiled coil</keyword>
<dbReference type="InterPro" id="IPR000330">
    <property type="entry name" value="SNF2_N"/>
</dbReference>
<proteinExistence type="predicted"/>
<dbReference type="GO" id="GO:0140097">
    <property type="term" value="F:catalytic activity, acting on DNA"/>
    <property type="evidence" value="ECO:0007669"/>
    <property type="project" value="UniProtKB-ARBA"/>
</dbReference>
<dbReference type="InterPro" id="IPR027417">
    <property type="entry name" value="P-loop_NTPase"/>
</dbReference>
<dbReference type="InterPro" id="IPR001650">
    <property type="entry name" value="Helicase_C-like"/>
</dbReference>
<dbReference type="PANTHER" id="PTHR10799">
    <property type="entry name" value="SNF2/RAD54 HELICASE FAMILY"/>
    <property type="match status" value="1"/>
</dbReference>
<evidence type="ECO:0000256" key="2">
    <source>
        <dbReference type="SAM" id="Coils"/>
    </source>
</evidence>
<dbReference type="Pfam" id="PF00176">
    <property type="entry name" value="SNF2-rel_dom"/>
    <property type="match status" value="1"/>
</dbReference>
<dbReference type="RefSeq" id="WP_136689358.1">
    <property type="nucleotide sequence ID" value="NZ_BIXZ01000009.1"/>
</dbReference>
<dbReference type="Pfam" id="PF00271">
    <property type="entry name" value="Helicase_C"/>
    <property type="match status" value="1"/>
</dbReference>
<evidence type="ECO:0000256" key="1">
    <source>
        <dbReference type="ARBA" id="ARBA00022801"/>
    </source>
</evidence>
<feature type="compositionally biased region" description="Basic and acidic residues" evidence="3">
    <location>
        <begin position="971"/>
        <end position="984"/>
    </location>
</feature>
<dbReference type="AlphaFoldDB" id="A0A4C2EN65"/>
<dbReference type="GO" id="GO:0005524">
    <property type="term" value="F:ATP binding"/>
    <property type="evidence" value="ECO:0007669"/>
    <property type="project" value="InterPro"/>
</dbReference>
<dbReference type="SMART" id="SM00487">
    <property type="entry name" value="DEXDc"/>
    <property type="match status" value="1"/>
</dbReference>
<dbReference type="CDD" id="cd18793">
    <property type="entry name" value="SF2_C_SNF"/>
    <property type="match status" value="1"/>
</dbReference>
<keyword evidence="1" id="KW-0378">Hydrolase</keyword>
<reference evidence="6 7" key="1">
    <citation type="submission" date="2019-02" db="EMBL/GenBank/DDBJ databases">
        <title>Haloarcula mannanilyticum sp. nov., a mannan degrading haloarchaeon isolated from commercial salt.</title>
        <authorList>
            <person name="Enomoto S."/>
            <person name="Shimane Y."/>
            <person name="Kamekura M."/>
            <person name="Ito T."/>
            <person name="Moriya O."/>
            <person name="Ihara K."/>
            <person name="Takahashi-Ando N."/>
            <person name="Fukushima Y."/>
            <person name="Yoshida Y."/>
            <person name="Usama R."/>
            <person name="Takai K."/>
            <person name="Minegishi H."/>
        </authorList>
    </citation>
    <scope>NUCLEOTIDE SEQUENCE [LARGE SCALE GENOMIC DNA]</scope>
    <source>
        <strain evidence="6 7">MD130-1</strain>
    </source>
</reference>